<gene>
    <name evidence="2" type="ORF">SAMN04488033_102208</name>
</gene>
<dbReference type="EMBL" id="FOOH01000002">
    <property type="protein sequence ID" value="SFF63678.1"/>
    <property type="molecule type" value="Genomic_DNA"/>
</dbReference>
<evidence type="ECO:0000313" key="2">
    <source>
        <dbReference type="EMBL" id="SFF63678.1"/>
    </source>
</evidence>
<feature type="domain" description="VOC" evidence="1">
    <location>
        <begin position="4"/>
        <end position="128"/>
    </location>
</feature>
<dbReference type="AlphaFoldDB" id="A0A1I2KBI6"/>
<dbReference type="SUPFAM" id="SSF54593">
    <property type="entry name" value="Glyoxalase/Bleomycin resistance protein/Dihydroxybiphenyl dioxygenase"/>
    <property type="match status" value="1"/>
</dbReference>
<dbReference type="Pfam" id="PF00903">
    <property type="entry name" value="Glyoxalase"/>
    <property type="match status" value="1"/>
</dbReference>
<accession>A0A1I2KBI6</accession>
<dbReference type="PANTHER" id="PTHR36503:SF2">
    <property type="entry name" value="BLR2408 PROTEIN"/>
    <property type="match status" value="1"/>
</dbReference>
<dbReference type="InterPro" id="IPR037523">
    <property type="entry name" value="VOC_core"/>
</dbReference>
<dbReference type="PANTHER" id="PTHR36503">
    <property type="entry name" value="BLR2520 PROTEIN"/>
    <property type="match status" value="1"/>
</dbReference>
<name>A0A1I2KBI6_9FLAO</name>
<evidence type="ECO:0000259" key="1">
    <source>
        <dbReference type="PROSITE" id="PS51819"/>
    </source>
</evidence>
<dbReference type="InterPro" id="IPR029068">
    <property type="entry name" value="Glyas_Bleomycin-R_OHBP_Dase"/>
</dbReference>
<dbReference type="Proteomes" id="UP000199116">
    <property type="component" value="Unassembled WGS sequence"/>
</dbReference>
<reference evidence="3" key="1">
    <citation type="submission" date="2016-10" db="EMBL/GenBank/DDBJ databases">
        <authorList>
            <person name="Varghese N."/>
            <person name="Submissions S."/>
        </authorList>
    </citation>
    <scope>NUCLEOTIDE SEQUENCE [LARGE SCALE GENOMIC DNA]</scope>
    <source>
        <strain evidence="3">DSM 23515</strain>
    </source>
</reference>
<proteinExistence type="predicted"/>
<protein>
    <recommendedName>
        <fullName evidence="1">VOC domain-containing protein</fullName>
    </recommendedName>
</protein>
<dbReference type="RefSeq" id="WP_093302701.1">
    <property type="nucleotide sequence ID" value="NZ_FOOH01000002.1"/>
</dbReference>
<dbReference type="PROSITE" id="PS51819">
    <property type="entry name" value="VOC"/>
    <property type="match status" value="1"/>
</dbReference>
<evidence type="ECO:0000313" key="3">
    <source>
        <dbReference type="Proteomes" id="UP000199116"/>
    </source>
</evidence>
<organism evidence="2 3">
    <name type="scientific">Salegentibacter agarivorans</name>
    <dbReference type="NCBI Taxonomy" id="345907"/>
    <lineage>
        <taxon>Bacteria</taxon>
        <taxon>Pseudomonadati</taxon>
        <taxon>Bacteroidota</taxon>
        <taxon>Flavobacteriia</taxon>
        <taxon>Flavobacteriales</taxon>
        <taxon>Flavobacteriaceae</taxon>
        <taxon>Salegentibacter</taxon>
    </lineage>
</organism>
<keyword evidence="3" id="KW-1185">Reference proteome</keyword>
<sequence length="128" mass="14433">MKTKQIWANLAVKDLERTTSFYTKLGFKSNNSRPSKELTSFMVGDNNFVIHFFIKSKLKTALNGELANLKKGNEILFTLAASSTEEVNQWEIEVKNAGGTIVSKPHEFGEGYYGFVFSDPDGHKFNVF</sequence>
<dbReference type="InterPro" id="IPR004360">
    <property type="entry name" value="Glyas_Fos-R_dOase_dom"/>
</dbReference>
<dbReference type="Gene3D" id="3.10.180.10">
    <property type="entry name" value="2,3-Dihydroxybiphenyl 1,2-Dioxygenase, domain 1"/>
    <property type="match status" value="1"/>
</dbReference>